<gene>
    <name evidence="3" type="ORF">RFI_06593</name>
</gene>
<feature type="transmembrane region" description="Helical" evidence="2">
    <location>
        <begin position="307"/>
        <end position="326"/>
    </location>
</feature>
<reference evidence="3 4" key="1">
    <citation type="journal article" date="2013" name="Curr. Biol.">
        <title>The Genome of the Foraminiferan Reticulomyxa filosa.</title>
        <authorList>
            <person name="Glockner G."/>
            <person name="Hulsmann N."/>
            <person name="Schleicher M."/>
            <person name="Noegel A.A."/>
            <person name="Eichinger L."/>
            <person name="Gallinger C."/>
            <person name="Pawlowski J."/>
            <person name="Sierra R."/>
            <person name="Euteneuer U."/>
            <person name="Pillet L."/>
            <person name="Moustafa A."/>
            <person name="Platzer M."/>
            <person name="Groth M."/>
            <person name="Szafranski K."/>
            <person name="Schliwa M."/>
        </authorList>
    </citation>
    <scope>NUCLEOTIDE SEQUENCE [LARGE SCALE GENOMIC DNA]</scope>
</reference>
<evidence type="ECO:0000256" key="1">
    <source>
        <dbReference type="SAM" id="MobiDB-lite"/>
    </source>
</evidence>
<feature type="transmembrane region" description="Helical" evidence="2">
    <location>
        <begin position="359"/>
        <end position="383"/>
    </location>
</feature>
<sequence>MVVSAWAVAFVYILPYFVTILFIYYKSRTSKVSPNVLTGGIGGIDENKEDGMVVVGHRKQSSGKVRRSHVQGGLERVHDTEEELEEEENDAQLHRRQSSGTVDLTKLHDITHTSTWQGAPSSKWESCIAFVHSCDTGLHLGLLTNLIENSNRGNEWDLTQQYLIVGILILVFYRVSSFLVLWFYFPRYSYTKTASGNRALLSAAIAQGGPSIHLNRLGAANTLLYKSEPSCVSCINYCWLQLIFDAGYLLELAPWLFNWDYTRILVPEFAWFCKVRSLTESFPFCLFAVTFLMYGENSSFDNDVQHFALLSLFVSVLSILLSLSLYDTTCLALDSFHSHVFVRFANHCYRLFQVVSRVLVLAFFIALFPWWVLFLVILIPLVANSGPFKLGRTDNEPYNFIYQSLLAFPDYSSPFGRIASRDNFLNRLNRLHYFVLVILGSPLIFVRMFVEFFAGKFLHMNKSFFSTNKQTNKQTNNNNTIQYNTILQTLNHANIFGQSGGVRVIFLELIFIGIELYGTGKLHKASVNVQSSFTIASYWIAVMSTWMFLIAFYPIRHEFVKDSLADETKALAASKAGKAVFVQVNRY</sequence>
<evidence type="ECO:0000256" key="2">
    <source>
        <dbReference type="SAM" id="Phobius"/>
    </source>
</evidence>
<keyword evidence="4" id="KW-1185">Reference proteome</keyword>
<dbReference type="Proteomes" id="UP000023152">
    <property type="component" value="Unassembled WGS sequence"/>
</dbReference>
<comment type="caution">
    <text evidence="3">The sequence shown here is derived from an EMBL/GenBank/DDBJ whole genome shotgun (WGS) entry which is preliminary data.</text>
</comment>
<evidence type="ECO:0000313" key="4">
    <source>
        <dbReference type="Proteomes" id="UP000023152"/>
    </source>
</evidence>
<dbReference type="AlphaFoldDB" id="X6NXI1"/>
<feature type="transmembrane region" description="Helical" evidence="2">
    <location>
        <begin position="277"/>
        <end position="295"/>
    </location>
</feature>
<protein>
    <submittedName>
        <fullName evidence="3">Uncharacterized protein</fullName>
    </submittedName>
</protein>
<dbReference type="EMBL" id="ASPP01005437">
    <property type="protein sequence ID" value="ETO30529.1"/>
    <property type="molecule type" value="Genomic_DNA"/>
</dbReference>
<feature type="compositionally biased region" description="Acidic residues" evidence="1">
    <location>
        <begin position="80"/>
        <end position="90"/>
    </location>
</feature>
<organism evidence="3 4">
    <name type="scientific">Reticulomyxa filosa</name>
    <dbReference type="NCBI Taxonomy" id="46433"/>
    <lineage>
        <taxon>Eukaryota</taxon>
        <taxon>Sar</taxon>
        <taxon>Rhizaria</taxon>
        <taxon>Retaria</taxon>
        <taxon>Foraminifera</taxon>
        <taxon>Monothalamids</taxon>
        <taxon>Reticulomyxidae</taxon>
        <taxon>Reticulomyxa</taxon>
    </lineage>
</organism>
<keyword evidence="2" id="KW-1133">Transmembrane helix</keyword>
<feature type="transmembrane region" description="Helical" evidence="2">
    <location>
        <begin position="431"/>
        <end position="450"/>
    </location>
</feature>
<accession>X6NXI1</accession>
<feature type="region of interest" description="Disordered" evidence="1">
    <location>
        <begin position="71"/>
        <end position="98"/>
    </location>
</feature>
<name>X6NXI1_RETFI</name>
<keyword evidence="2" id="KW-0812">Transmembrane</keyword>
<feature type="transmembrane region" description="Helical" evidence="2">
    <location>
        <begin position="6"/>
        <end position="25"/>
    </location>
</feature>
<evidence type="ECO:0000313" key="3">
    <source>
        <dbReference type="EMBL" id="ETO30529.1"/>
    </source>
</evidence>
<proteinExistence type="predicted"/>
<feature type="transmembrane region" description="Helical" evidence="2">
    <location>
        <begin position="162"/>
        <end position="185"/>
    </location>
</feature>
<feature type="transmembrane region" description="Helical" evidence="2">
    <location>
        <begin position="536"/>
        <end position="555"/>
    </location>
</feature>
<keyword evidence="2" id="KW-0472">Membrane</keyword>